<dbReference type="GO" id="GO:0031012">
    <property type="term" value="C:extracellular matrix"/>
    <property type="evidence" value="ECO:0007669"/>
    <property type="project" value="TreeGrafter"/>
</dbReference>
<dbReference type="InterPro" id="IPR050439">
    <property type="entry name" value="ADAMTS_ADAMTS-like"/>
</dbReference>
<evidence type="ECO:0000256" key="3">
    <source>
        <dbReference type="ARBA" id="ARBA00022729"/>
    </source>
</evidence>
<evidence type="ECO:0000256" key="1">
    <source>
        <dbReference type="ARBA" id="ARBA00004613"/>
    </source>
</evidence>
<dbReference type="FunFam" id="2.20.100.10:FF:000005">
    <property type="entry name" value="ADAM metallopeptidase with thrombospondin type 1 motif 9"/>
    <property type="match status" value="1"/>
</dbReference>
<accession>A0AAE0ZNY2</accession>
<dbReference type="FunFam" id="2.60.120.830:FF:000001">
    <property type="entry name" value="A disintegrin and metalloproteinase with thrombospondin motifs 1"/>
    <property type="match status" value="1"/>
</dbReference>
<feature type="domain" description="PLAC" evidence="9">
    <location>
        <begin position="988"/>
        <end position="1027"/>
    </location>
</feature>
<dbReference type="Pfam" id="PF19030">
    <property type="entry name" value="TSP1_ADAMTS"/>
    <property type="match status" value="6"/>
</dbReference>
<evidence type="ECO:0000313" key="11">
    <source>
        <dbReference type="Proteomes" id="UP001283361"/>
    </source>
</evidence>
<proteinExistence type="predicted"/>
<dbReference type="InterPro" id="IPR013273">
    <property type="entry name" value="ADAMTS/ADAMTS-like"/>
</dbReference>
<dbReference type="GO" id="GO:0005576">
    <property type="term" value="C:extracellular region"/>
    <property type="evidence" value="ECO:0007669"/>
    <property type="project" value="UniProtKB-SubCell"/>
</dbReference>
<dbReference type="GO" id="GO:0006508">
    <property type="term" value="P:proteolysis"/>
    <property type="evidence" value="ECO:0007669"/>
    <property type="project" value="TreeGrafter"/>
</dbReference>
<feature type="region of interest" description="Disordered" evidence="7">
    <location>
        <begin position="492"/>
        <end position="518"/>
    </location>
</feature>
<dbReference type="InterPro" id="IPR010294">
    <property type="entry name" value="ADAMTS_spacer1"/>
</dbReference>
<dbReference type="SUPFAM" id="SSF82895">
    <property type="entry name" value="TSP-1 type 1 repeat"/>
    <property type="match status" value="7"/>
</dbReference>
<dbReference type="PANTHER" id="PTHR13723">
    <property type="entry name" value="ADAMTS A DISINTEGRIN AND METALLOPROTEASE WITH THROMBOSPONDIN MOTIFS PROTEASE"/>
    <property type="match status" value="1"/>
</dbReference>
<keyword evidence="3 8" id="KW-0732">Signal</keyword>
<evidence type="ECO:0000256" key="2">
    <source>
        <dbReference type="ARBA" id="ARBA00022525"/>
    </source>
</evidence>
<feature type="disulfide bond" evidence="6">
    <location>
        <begin position="44"/>
        <end position="81"/>
    </location>
</feature>
<dbReference type="EMBL" id="JAWDGP010003589">
    <property type="protein sequence ID" value="KAK3772849.1"/>
    <property type="molecule type" value="Genomic_DNA"/>
</dbReference>
<dbReference type="Gene3D" id="2.20.100.10">
    <property type="entry name" value="Thrombospondin type-1 (TSP1) repeat"/>
    <property type="match status" value="6"/>
</dbReference>
<feature type="signal peptide" evidence="8">
    <location>
        <begin position="1"/>
        <end position="24"/>
    </location>
</feature>
<dbReference type="PROSITE" id="PS50092">
    <property type="entry name" value="TSP1"/>
    <property type="match status" value="7"/>
</dbReference>
<evidence type="ECO:0000313" key="10">
    <source>
        <dbReference type="EMBL" id="KAK3772849.1"/>
    </source>
</evidence>
<organism evidence="10 11">
    <name type="scientific">Elysia crispata</name>
    <name type="common">lettuce slug</name>
    <dbReference type="NCBI Taxonomy" id="231223"/>
    <lineage>
        <taxon>Eukaryota</taxon>
        <taxon>Metazoa</taxon>
        <taxon>Spiralia</taxon>
        <taxon>Lophotrochozoa</taxon>
        <taxon>Mollusca</taxon>
        <taxon>Gastropoda</taxon>
        <taxon>Heterobranchia</taxon>
        <taxon>Euthyneura</taxon>
        <taxon>Panpulmonata</taxon>
        <taxon>Sacoglossa</taxon>
        <taxon>Placobranchoidea</taxon>
        <taxon>Plakobranchidae</taxon>
        <taxon>Elysia</taxon>
    </lineage>
</organism>
<dbReference type="Pfam" id="PF05986">
    <property type="entry name" value="ADAMTS_spacer1"/>
    <property type="match status" value="1"/>
</dbReference>
<feature type="chain" id="PRO_5042291356" description="PLAC domain-containing protein" evidence="8">
    <location>
        <begin position="25"/>
        <end position="1032"/>
    </location>
</feature>
<comment type="subcellular location">
    <subcellularLocation>
        <location evidence="1">Secreted</location>
    </subcellularLocation>
</comment>
<feature type="compositionally biased region" description="Basic and acidic residues" evidence="7">
    <location>
        <begin position="958"/>
        <end position="976"/>
    </location>
</feature>
<feature type="compositionally biased region" description="Basic and acidic residues" evidence="7">
    <location>
        <begin position="384"/>
        <end position="400"/>
    </location>
</feature>
<dbReference type="Gene3D" id="2.60.120.830">
    <property type="match status" value="1"/>
</dbReference>
<protein>
    <recommendedName>
        <fullName evidence="9">PLAC domain-containing protein</fullName>
    </recommendedName>
</protein>
<evidence type="ECO:0000256" key="7">
    <source>
        <dbReference type="SAM" id="MobiDB-lite"/>
    </source>
</evidence>
<dbReference type="InterPro" id="IPR000884">
    <property type="entry name" value="TSP1_rpt"/>
</dbReference>
<gene>
    <name evidence="10" type="ORF">RRG08_017413</name>
</gene>
<comment type="caution">
    <text evidence="10">The sequence shown here is derived from an EMBL/GenBank/DDBJ whole genome shotgun (WGS) entry which is preliminary data.</text>
</comment>
<keyword evidence="11" id="KW-1185">Reference proteome</keyword>
<dbReference type="InterPro" id="IPR036383">
    <property type="entry name" value="TSP1_rpt_sf"/>
</dbReference>
<reference evidence="10" key="1">
    <citation type="journal article" date="2023" name="G3 (Bethesda)">
        <title>A reference genome for the long-term kleptoplast-retaining sea slug Elysia crispata morphotype clarki.</title>
        <authorList>
            <person name="Eastman K.E."/>
            <person name="Pendleton A.L."/>
            <person name="Shaikh M.A."/>
            <person name="Suttiyut T."/>
            <person name="Ogas R."/>
            <person name="Tomko P."/>
            <person name="Gavelis G."/>
            <person name="Widhalm J.R."/>
            <person name="Wisecaver J.H."/>
        </authorList>
    </citation>
    <scope>NUCLEOTIDE SEQUENCE</scope>
    <source>
        <strain evidence="10">ECLA1</strain>
    </source>
</reference>
<dbReference type="InterPro" id="IPR010909">
    <property type="entry name" value="PLAC"/>
</dbReference>
<dbReference type="Pfam" id="PF00090">
    <property type="entry name" value="TSP_1"/>
    <property type="match status" value="1"/>
</dbReference>
<evidence type="ECO:0000256" key="8">
    <source>
        <dbReference type="SAM" id="SignalP"/>
    </source>
</evidence>
<dbReference type="SMART" id="SM00209">
    <property type="entry name" value="TSP1"/>
    <property type="match status" value="7"/>
</dbReference>
<dbReference type="Pfam" id="PF08686">
    <property type="entry name" value="PLAC"/>
    <property type="match status" value="1"/>
</dbReference>
<evidence type="ECO:0000256" key="4">
    <source>
        <dbReference type="ARBA" id="ARBA00022737"/>
    </source>
</evidence>
<dbReference type="PANTHER" id="PTHR13723:SF316">
    <property type="entry name" value="LONELY HEART, ISOFORM A"/>
    <property type="match status" value="1"/>
</dbReference>
<keyword evidence="5 6" id="KW-1015">Disulfide bond</keyword>
<sequence>MSLSQFSLTTLGIIILFTVHTSQASTQRGDWGPWTGWSVCSKTCGHGTAYRIRTCHSRARDGSTLCEGESKQHQICITRNCTDKSSDYRWRECSKHNRNSYGGRRYTWVPYINEAAPCDLSCKSVGYNYYARFNSSVADGVICNKENSAMCIGGKCIETGCDGILRSGSIPDRCGVCNGDGNTCKLYKGIFTRTHLTHRGYNVVTTIPAGARSINITELRRSRNYLALSTPRGYFLNGQMRLRSTGVVQGAGTTFTYSRSAGKHCPGDCLTGPGPLNTSLRVELIYFGRNPGIMYEYTVPRDYGNDRSQARTAEATSRRSSTRDLSLSRPADAGRVPPSRNDNASGRFSTAYRPNRDDDRRLGTIAAAQGDQRSETARSPSTRRYRDEGDKSNQRRKTSDRLSTTRPRINTQRDEKKRRLYVKGDKGNIQYMHYYHTNAHDGLGDVPMVKTPREDEKSRDNVRASIRIRQRPSYVNSDAAYRDRYADFRSRSQYKPRLSSSSTYPKDGRSNNIIPAPSRYRARTPARRLSRYDNRVDNRSDRRRTALTGYRNDYSLYRWKISGFTQCSETCGGGFQQTRLVCVKSDSQVEVIKENCDPALTPEVTTVACNNAPCKPSWTVSEWSPCSVTCGRGLQRRSVECKQRISNRLTIKVSSSNCPRRRPPYRQYCQMDPCFRWRVSDWGECSTQCGFGQRTRTVTCVDADDTKVSERLCRQIKPKTEEICDKGSCAQGWFHSKWSKECSAECGRGFYTRQVYCSASDGSSLDEKKCGGSTLKPRDRKRCKAPKPCGGQWFAGSWSACNATCGSDAMRKRDVLCIKRHGKRINQVVKEHNCDPDAKPINKQSCGPLPACQPEWFVMAWSQCSKSCGTGVRTREVKCIDSTFTLSADCVKDEKPSRRQSCSTEPCVVTSDQPTAPSVSESSKVSATSYSYSAESEKDNSSQSSNDSATSTAGQQELQRDDSAQSRKDGDVEKKTASPSNKIANPEEKSGCENINDNRWCLMARQARLCDYRVYRKLCCKTCAKLPHHNPH</sequence>
<name>A0AAE0ZNY2_9GAST</name>
<dbReference type="Proteomes" id="UP001283361">
    <property type="component" value="Unassembled WGS sequence"/>
</dbReference>
<dbReference type="Pfam" id="PF19236">
    <property type="entry name" value="ADAMTS_CR_3"/>
    <property type="match status" value="1"/>
</dbReference>
<evidence type="ECO:0000259" key="9">
    <source>
        <dbReference type="PROSITE" id="PS50900"/>
    </source>
</evidence>
<evidence type="ECO:0000256" key="6">
    <source>
        <dbReference type="PIRSR" id="PIRSR613273-3"/>
    </source>
</evidence>
<keyword evidence="2" id="KW-0964">Secreted</keyword>
<feature type="disulfide bond" evidence="6">
    <location>
        <begin position="55"/>
        <end position="66"/>
    </location>
</feature>
<dbReference type="AlphaFoldDB" id="A0AAE0ZNY2"/>
<feature type="compositionally biased region" description="Low complexity" evidence="7">
    <location>
        <begin position="941"/>
        <end position="952"/>
    </location>
</feature>
<feature type="region of interest" description="Disordered" evidence="7">
    <location>
        <begin position="896"/>
        <end position="990"/>
    </location>
</feature>
<dbReference type="PROSITE" id="PS50900">
    <property type="entry name" value="PLAC"/>
    <property type="match status" value="1"/>
</dbReference>
<feature type="region of interest" description="Disordered" evidence="7">
    <location>
        <begin position="297"/>
        <end position="418"/>
    </location>
</feature>
<feature type="compositionally biased region" description="Polar residues" evidence="7">
    <location>
        <begin position="401"/>
        <end position="410"/>
    </location>
</feature>
<feature type="compositionally biased region" description="Polar residues" evidence="7">
    <location>
        <begin position="899"/>
        <end position="917"/>
    </location>
</feature>
<feature type="compositionally biased region" description="Low complexity" evidence="7">
    <location>
        <begin position="918"/>
        <end position="934"/>
    </location>
</feature>
<dbReference type="PRINTS" id="PR01857">
    <property type="entry name" value="ADAMTSFAMILY"/>
</dbReference>
<dbReference type="InterPro" id="IPR045371">
    <property type="entry name" value="ADAMTS_CR_3"/>
</dbReference>
<feature type="disulfide bond" evidence="6">
    <location>
        <begin position="40"/>
        <end position="76"/>
    </location>
</feature>
<evidence type="ECO:0000256" key="5">
    <source>
        <dbReference type="ARBA" id="ARBA00023157"/>
    </source>
</evidence>
<dbReference type="GO" id="GO:0004222">
    <property type="term" value="F:metalloendopeptidase activity"/>
    <property type="evidence" value="ECO:0007669"/>
    <property type="project" value="TreeGrafter"/>
</dbReference>
<dbReference type="GO" id="GO:0030198">
    <property type="term" value="P:extracellular matrix organization"/>
    <property type="evidence" value="ECO:0007669"/>
    <property type="project" value="InterPro"/>
</dbReference>
<keyword evidence="4" id="KW-0677">Repeat</keyword>